<reference evidence="3 4" key="1">
    <citation type="journal article" date="2018" name="Cell">
        <title>The Chara Genome: Secondary Complexity and Implications for Plant Terrestrialization.</title>
        <authorList>
            <person name="Nishiyama T."/>
            <person name="Sakayama H."/>
            <person name="Vries J.D."/>
            <person name="Buschmann H."/>
            <person name="Saint-Marcoux D."/>
            <person name="Ullrich K.K."/>
            <person name="Haas F.B."/>
            <person name="Vanderstraeten L."/>
            <person name="Becker D."/>
            <person name="Lang D."/>
            <person name="Vosolsobe S."/>
            <person name="Rombauts S."/>
            <person name="Wilhelmsson P.K.I."/>
            <person name="Janitza P."/>
            <person name="Kern R."/>
            <person name="Heyl A."/>
            <person name="Rumpler F."/>
            <person name="Villalobos L.I.A.C."/>
            <person name="Clay J.M."/>
            <person name="Skokan R."/>
            <person name="Toyoda A."/>
            <person name="Suzuki Y."/>
            <person name="Kagoshima H."/>
            <person name="Schijlen E."/>
            <person name="Tajeshwar N."/>
            <person name="Catarino B."/>
            <person name="Hetherington A.J."/>
            <person name="Saltykova A."/>
            <person name="Bonnot C."/>
            <person name="Breuninger H."/>
            <person name="Symeonidi A."/>
            <person name="Radhakrishnan G.V."/>
            <person name="Van Nieuwerburgh F."/>
            <person name="Deforce D."/>
            <person name="Chang C."/>
            <person name="Karol K.G."/>
            <person name="Hedrich R."/>
            <person name="Ulvskov P."/>
            <person name="Glockner G."/>
            <person name="Delwiche C.F."/>
            <person name="Petrasek J."/>
            <person name="Van de Peer Y."/>
            <person name="Friml J."/>
            <person name="Beilby M."/>
            <person name="Dolan L."/>
            <person name="Kohara Y."/>
            <person name="Sugano S."/>
            <person name="Fujiyama A."/>
            <person name="Delaux P.-M."/>
            <person name="Quint M."/>
            <person name="TheiBen G."/>
            <person name="Hagemann M."/>
            <person name="Harholt J."/>
            <person name="Dunand C."/>
            <person name="Zachgo S."/>
            <person name="Langdale J."/>
            <person name="Maumus F."/>
            <person name="Straeten D.V.D."/>
            <person name="Gould S.B."/>
            <person name="Rensing S.A."/>
        </authorList>
    </citation>
    <scope>NUCLEOTIDE SEQUENCE [LARGE SCALE GENOMIC DNA]</scope>
    <source>
        <strain evidence="3 4">S276</strain>
    </source>
</reference>
<gene>
    <name evidence="3" type="ORF">CBR_g37135</name>
</gene>
<protein>
    <recommendedName>
        <fullName evidence="2">DUF659 domain-containing protein</fullName>
    </recommendedName>
</protein>
<dbReference type="PANTHER" id="PTHR32166">
    <property type="entry name" value="OSJNBA0013A04.12 PROTEIN"/>
    <property type="match status" value="1"/>
</dbReference>
<evidence type="ECO:0000256" key="1">
    <source>
        <dbReference type="SAM" id="SignalP"/>
    </source>
</evidence>
<accession>A0A388LMD2</accession>
<dbReference type="InterPro" id="IPR012337">
    <property type="entry name" value="RNaseH-like_sf"/>
</dbReference>
<feature type="signal peptide" evidence="1">
    <location>
        <begin position="1"/>
        <end position="22"/>
    </location>
</feature>
<evidence type="ECO:0000259" key="2">
    <source>
        <dbReference type="Pfam" id="PF04937"/>
    </source>
</evidence>
<feature type="domain" description="DUF659" evidence="2">
    <location>
        <begin position="45"/>
        <end position="192"/>
    </location>
</feature>
<dbReference type="AlphaFoldDB" id="A0A388LMD2"/>
<name>A0A388LMD2_CHABU</name>
<sequence>MRTASLLVMSTRAASLITSCSARTSPSVSSTTMKAHPSWLSYHRDEARTKRLNGAFGRTKADVIDMITKWQVTGCMLQMDGWSDRRNHPHPNVMVSSAIGTVFWKSVYMEGKDKDAAMYFKILDGVMKEIRSNAVIGVVMDNARVCVKVGKMVEAAYPQIFCVGCTAHALDLALKDMYKQLGWLAAVIDAGNAVGKFFTNVDKARALYDKFSLNLKLKRSAVTRFATSHDMLASLHRGRNALEKCIRDTAWMDKMVRANQLAAFREVTFIVLGRDRFWDKVDKAIAVMSLVVELLLLVDGPDATMSKVYFEIDALVKRMYGLDCVTPGEKSDIEDILMHRWSFMRSELHCAAAFIDLEYWCRCEYPDKGIRPSFCT</sequence>
<keyword evidence="1" id="KW-0732">Signal</keyword>
<evidence type="ECO:0000313" key="4">
    <source>
        <dbReference type="Proteomes" id="UP000265515"/>
    </source>
</evidence>
<dbReference type="OrthoDB" id="1937290at2759"/>
<feature type="chain" id="PRO_5017321321" description="DUF659 domain-containing protein" evidence="1">
    <location>
        <begin position="23"/>
        <end position="376"/>
    </location>
</feature>
<comment type="caution">
    <text evidence="3">The sequence shown here is derived from an EMBL/GenBank/DDBJ whole genome shotgun (WGS) entry which is preliminary data.</text>
</comment>
<dbReference type="InterPro" id="IPR007021">
    <property type="entry name" value="DUF659"/>
</dbReference>
<dbReference type="OMA" id="WGTIERC"/>
<keyword evidence="4" id="KW-1185">Reference proteome</keyword>
<dbReference type="PANTHER" id="PTHR32166:SF123">
    <property type="entry name" value="BED-TYPE DOMAIN-CONTAINING PROTEIN"/>
    <property type="match status" value="1"/>
</dbReference>
<dbReference type="SUPFAM" id="SSF53098">
    <property type="entry name" value="Ribonuclease H-like"/>
    <property type="match status" value="1"/>
</dbReference>
<proteinExistence type="predicted"/>
<evidence type="ECO:0000313" key="3">
    <source>
        <dbReference type="EMBL" id="GBG83421.1"/>
    </source>
</evidence>
<organism evidence="3 4">
    <name type="scientific">Chara braunii</name>
    <name type="common">Braun's stonewort</name>
    <dbReference type="NCBI Taxonomy" id="69332"/>
    <lineage>
        <taxon>Eukaryota</taxon>
        <taxon>Viridiplantae</taxon>
        <taxon>Streptophyta</taxon>
        <taxon>Charophyceae</taxon>
        <taxon>Charales</taxon>
        <taxon>Characeae</taxon>
        <taxon>Chara</taxon>
    </lineage>
</organism>
<dbReference type="Pfam" id="PF04937">
    <property type="entry name" value="DUF659"/>
    <property type="match status" value="1"/>
</dbReference>
<dbReference type="Proteomes" id="UP000265515">
    <property type="component" value="Unassembled WGS sequence"/>
</dbReference>
<dbReference type="STRING" id="69332.A0A388LMD2"/>
<dbReference type="EMBL" id="BFEA01000438">
    <property type="protein sequence ID" value="GBG83421.1"/>
    <property type="molecule type" value="Genomic_DNA"/>
</dbReference>
<dbReference type="Gramene" id="GBG83421">
    <property type="protein sequence ID" value="GBG83421"/>
    <property type="gene ID" value="CBR_g37135"/>
</dbReference>